<accession>A0ABP6D6Y4</accession>
<keyword evidence="3" id="KW-1185">Reference proteome</keyword>
<dbReference type="Proteomes" id="UP001501509">
    <property type="component" value="Unassembled WGS sequence"/>
</dbReference>
<dbReference type="PANTHER" id="PTHR36932:SF1">
    <property type="entry name" value="CAPSULAR POLYSACCHARIDE BIOSYNTHESIS PROTEIN"/>
    <property type="match status" value="1"/>
</dbReference>
<protein>
    <submittedName>
        <fullName evidence="2">Coenzyme F390 synthetase</fullName>
    </submittedName>
</protein>
<proteinExistence type="predicted"/>
<evidence type="ECO:0000256" key="1">
    <source>
        <dbReference type="SAM" id="MobiDB-lite"/>
    </source>
</evidence>
<dbReference type="SUPFAM" id="SSF56801">
    <property type="entry name" value="Acetyl-CoA synthetase-like"/>
    <property type="match status" value="1"/>
</dbReference>
<organism evidence="2 3">
    <name type="scientific">Actinomadura fulvescens</name>
    <dbReference type="NCBI Taxonomy" id="46160"/>
    <lineage>
        <taxon>Bacteria</taxon>
        <taxon>Bacillati</taxon>
        <taxon>Actinomycetota</taxon>
        <taxon>Actinomycetes</taxon>
        <taxon>Streptosporangiales</taxon>
        <taxon>Thermomonosporaceae</taxon>
        <taxon>Actinomadura</taxon>
    </lineage>
</organism>
<evidence type="ECO:0000313" key="2">
    <source>
        <dbReference type="EMBL" id="GAA2637427.1"/>
    </source>
</evidence>
<dbReference type="InterPro" id="IPR042099">
    <property type="entry name" value="ANL_N_sf"/>
</dbReference>
<dbReference type="Gene3D" id="3.40.50.12780">
    <property type="entry name" value="N-terminal domain of ligase-like"/>
    <property type="match status" value="1"/>
</dbReference>
<dbReference type="EMBL" id="BAAATD010000022">
    <property type="protein sequence ID" value="GAA2637427.1"/>
    <property type="molecule type" value="Genomic_DNA"/>
</dbReference>
<name>A0ABP6D6Y4_9ACTN</name>
<evidence type="ECO:0000313" key="3">
    <source>
        <dbReference type="Proteomes" id="UP001501509"/>
    </source>
</evidence>
<reference evidence="3" key="1">
    <citation type="journal article" date="2019" name="Int. J. Syst. Evol. Microbiol.">
        <title>The Global Catalogue of Microorganisms (GCM) 10K type strain sequencing project: providing services to taxonomists for standard genome sequencing and annotation.</title>
        <authorList>
            <consortium name="The Broad Institute Genomics Platform"/>
            <consortium name="The Broad Institute Genome Sequencing Center for Infectious Disease"/>
            <person name="Wu L."/>
            <person name="Ma J."/>
        </authorList>
    </citation>
    <scope>NUCLEOTIDE SEQUENCE [LARGE SCALE GENOMIC DNA]</scope>
    <source>
        <strain evidence="3">JCM 6833</strain>
    </source>
</reference>
<comment type="caution">
    <text evidence="2">The sequence shown here is derived from an EMBL/GenBank/DDBJ whole genome shotgun (WGS) entry which is preliminary data.</text>
</comment>
<gene>
    <name evidence="2" type="ORF">GCM10010411_91220</name>
</gene>
<dbReference type="PANTHER" id="PTHR36932">
    <property type="entry name" value="CAPSULAR POLYSACCHARIDE BIOSYNTHESIS PROTEIN"/>
    <property type="match status" value="1"/>
</dbReference>
<sequence>MRWMSTVPASDCGRAGTKSSEARLQVDAWVAKRGGERAMAVRARARLVELVAYARTRSPYYRHLYRGLPSKVTELAALPVTDKSQLMAAFDDWVTDPAITLERARAFAEDPALIGRPFGGHYSLSTTSGTTGKRGIFLHDARQWAVTSAMATRMLTGWLTVRDTARIAACGGRTALVVPDDAHVGGAVMAARLRGRSRVAALSVHRPLEELVEALNDLRPAVLAPSASLGVLLAGQAEAGRLRIAPALVCLGAEGLPMAEHARIGRALAGAKVRATYNANECPFLSYSCPAGWLHVNADWAIVEPVDERYRPVPPGEASHTVLLTNLANRIQPILRYDLGDAVTVRPDPCPCGTPGPALRVQGRAADRLTIPGADGTPVTMATRPVAIVLDTVPGLDLFQIVQTGPATLRLRLAPAPGIDPDDLWDTVRARLSGLLVRRHLGHVRLERASERPQISTGGKIRPFIPATTSAKP</sequence>
<dbReference type="InterPro" id="IPR053158">
    <property type="entry name" value="CapK_Type1_Caps_Biosynth"/>
</dbReference>
<feature type="region of interest" description="Disordered" evidence="1">
    <location>
        <begin position="451"/>
        <end position="473"/>
    </location>
</feature>